<feature type="compositionally biased region" description="Basic and acidic residues" evidence="1">
    <location>
        <begin position="118"/>
        <end position="127"/>
    </location>
</feature>
<evidence type="ECO:0000256" key="1">
    <source>
        <dbReference type="SAM" id="MobiDB-lite"/>
    </source>
</evidence>
<evidence type="ECO:0000313" key="2">
    <source>
        <dbReference type="EMBL" id="KAF0922391.1"/>
    </source>
</evidence>
<reference evidence="2 3" key="1">
    <citation type="submission" date="2019-11" db="EMBL/GenBank/DDBJ databases">
        <title>Whole genome sequence of Oryza granulata.</title>
        <authorList>
            <person name="Li W."/>
        </authorList>
    </citation>
    <scope>NUCLEOTIDE SEQUENCE [LARGE SCALE GENOMIC DNA]</scope>
    <source>
        <strain evidence="3">cv. Menghai</strain>
        <tissue evidence="2">Leaf</tissue>
    </source>
</reference>
<organism evidence="2 3">
    <name type="scientific">Oryza meyeriana var. granulata</name>
    <dbReference type="NCBI Taxonomy" id="110450"/>
    <lineage>
        <taxon>Eukaryota</taxon>
        <taxon>Viridiplantae</taxon>
        <taxon>Streptophyta</taxon>
        <taxon>Embryophyta</taxon>
        <taxon>Tracheophyta</taxon>
        <taxon>Spermatophyta</taxon>
        <taxon>Magnoliopsida</taxon>
        <taxon>Liliopsida</taxon>
        <taxon>Poales</taxon>
        <taxon>Poaceae</taxon>
        <taxon>BOP clade</taxon>
        <taxon>Oryzoideae</taxon>
        <taxon>Oryzeae</taxon>
        <taxon>Oryzinae</taxon>
        <taxon>Oryza</taxon>
        <taxon>Oryza meyeriana</taxon>
    </lineage>
</organism>
<proteinExistence type="predicted"/>
<dbReference type="AlphaFoldDB" id="A0A6G1ECJ4"/>
<sequence>MVALPSIPALLVAVDPATLPSSTAGFPRTVDLVGFLGRWIRRLQVLRAWIDGGEPRSGGSNGNESLAATGRQRQSSSHRRRRGRATDGKARARRSSSVGGTQAAAGRGRAVDPAAGHHRGELVHGIG</sequence>
<gene>
    <name evidence="2" type="ORF">E2562_034545</name>
</gene>
<dbReference type="EMBL" id="SPHZ02000004">
    <property type="protein sequence ID" value="KAF0922391.1"/>
    <property type="molecule type" value="Genomic_DNA"/>
</dbReference>
<keyword evidence="3" id="KW-1185">Reference proteome</keyword>
<feature type="region of interest" description="Disordered" evidence="1">
    <location>
        <begin position="51"/>
        <end position="127"/>
    </location>
</feature>
<comment type="caution">
    <text evidence="2">The sequence shown here is derived from an EMBL/GenBank/DDBJ whole genome shotgun (WGS) entry which is preliminary data.</text>
</comment>
<dbReference type="Proteomes" id="UP000479710">
    <property type="component" value="Unassembled WGS sequence"/>
</dbReference>
<accession>A0A6G1ECJ4</accession>
<evidence type="ECO:0000313" key="3">
    <source>
        <dbReference type="Proteomes" id="UP000479710"/>
    </source>
</evidence>
<feature type="compositionally biased region" description="Low complexity" evidence="1">
    <location>
        <begin position="99"/>
        <end position="108"/>
    </location>
</feature>
<protein>
    <submittedName>
        <fullName evidence="2">Uncharacterized protein</fullName>
    </submittedName>
</protein>
<name>A0A6G1ECJ4_9ORYZ</name>